<gene>
    <name evidence="3" type="ORF">R9X50_00538100</name>
</gene>
<feature type="compositionally biased region" description="Low complexity" evidence="1">
    <location>
        <begin position="1"/>
        <end position="29"/>
    </location>
</feature>
<feature type="compositionally biased region" description="Basic and acidic residues" evidence="1">
    <location>
        <begin position="34"/>
        <end position="48"/>
    </location>
</feature>
<feature type="compositionally biased region" description="Basic and acidic residues" evidence="1">
    <location>
        <begin position="458"/>
        <end position="480"/>
    </location>
</feature>
<dbReference type="Pfam" id="PF00855">
    <property type="entry name" value="PWWP"/>
    <property type="match status" value="1"/>
</dbReference>
<dbReference type="SUPFAM" id="SSF63748">
    <property type="entry name" value="Tudor/PWWP/MBT"/>
    <property type="match status" value="1"/>
</dbReference>
<evidence type="ECO:0000313" key="4">
    <source>
        <dbReference type="Proteomes" id="UP001303373"/>
    </source>
</evidence>
<protein>
    <submittedName>
        <fullName evidence="3">PWWP domain</fullName>
    </submittedName>
</protein>
<dbReference type="AlphaFoldDB" id="A0AAQ3M9H4"/>
<feature type="region of interest" description="Disordered" evidence="1">
    <location>
        <begin position="450"/>
        <end position="543"/>
    </location>
</feature>
<feature type="domain" description="PWWP" evidence="2">
    <location>
        <begin position="111"/>
        <end position="194"/>
    </location>
</feature>
<feature type="compositionally biased region" description="Low complexity" evidence="1">
    <location>
        <begin position="49"/>
        <end position="76"/>
    </location>
</feature>
<dbReference type="Gene3D" id="2.30.30.140">
    <property type="match status" value="1"/>
</dbReference>
<proteinExistence type="predicted"/>
<dbReference type="InterPro" id="IPR000313">
    <property type="entry name" value="PWWP_dom"/>
</dbReference>
<organism evidence="3 4">
    <name type="scientific">Acrodontium crateriforme</name>
    <dbReference type="NCBI Taxonomy" id="150365"/>
    <lineage>
        <taxon>Eukaryota</taxon>
        <taxon>Fungi</taxon>
        <taxon>Dikarya</taxon>
        <taxon>Ascomycota</taxon>
        <taxon>Pezizomycotina</taxon>
        <taxon>Dothideomycetes</taxon>
        <taxon>Dothideomycetidae</taxon>
        <taxon>Mycosphaerellales</taxon>
        <taxon>Teratosphaeriaceae</taxon>
        <taxon>Acrodontium</taxon>
    </lineage>
</organism>
<feature type="compositionally biased region" description="Polar residues" evidence="1">
    <location>
        <begin position="534"/>
        <end position="543"/>
    </location>
</feature>
<evidence type="ECO:0000259" key="2">
    <source>
        <dbReference type="PROSITE" id="PS50812"/>
    </source>
</evidence>
<feature type="compositionally biased region" description="Basic and acidic residues" evidence="1">
    <location>
        <begin position="249"/>
        <end position="265"/>
    </location>
</feature>
<dbReference type="SMART" id="SM00293">
    <property type="entry name" value="PWWP"/>
    <property type="match status" value="1"/>
</dbReference>
<dbReference type="EMBL" id="CP138587">
    <property type="protein sequence ID" value="WPH02516.1"/>
    <property type="molecule type" value="Genomic_DNA"/>
</dbReference>
<feature type="compositionally biased region" description="Polar residues" evidence="1">
    <location>
        <begin position="505"/>
        <end position="515"/>
    </location>
</feature>
<dbReference type="PROSITE" id="PS50812">
    <property type="entry name" value="PWWP"/>
    <property type="match status" value="1"/>
</dbReference>
<keyword evidence="4" id="KW-1185">Reference proteome</keyword>
<name>A0AAQ3M9H4_9PEZI</name>
<dbReference type="Proteomes" id="UP001303373">
    <property type="component" value="Chromosome 8"/>
</dbReference>
<reference evidence="3 4" key="1">
    <citation type="submission" date="2023-11" db="EMBL/GenBank/DDBJ databases">
        <title>An acidophilic fungus is an integral part of prey digestion in a carnivorous sundew plant.</title>
        <authorList>
            <person name="Tsai I.J."/>
        </authorList>
    </citation>
    <scope>NUCLEOTIDE SEQUENCE [LARGE SCALE GENOMIC DNA]</scope>
    <source>
        <strain evidence="3">169a</strain>
    </source>
</reference>
<sequence length="543" mass="59176">MAEAVAAPVAVEAPAFEPVAAPATEPVEANGETEATKPDEETASKEAAEVNAAAGETTGATDPVKPTEATTSTPASSKKEKRKSGAGVSEHKGKTLGKKKSMPILRLDCKPGDFYWARLKGFPPWPAIICDEQMLPESLLASRPVSAARPDGSLREDFQENGKNAKERTFPVMFLSTNEFSWMANTALSPLDPDECTTMPKGKMTKALGDAYRLASEGHDINYYKGLLKQWQEDEKAIAEEQRELEAEAERKAQEKAEKKAAAEKKKSRKSKGGDDVAMEDVNTPKSTKKRKKDAESDAEGAKPKKTPKVTKLNGPKTPNGEPSSVKATPKPKKKVTAPKDSEEDKPEMSEAEKLVQREKAVLYLRHRLQKGFLSRDHAPLESEMANMADFFTQLEAYENLEPAIIRTTKVHKVLKAIVKLTSVPKDQEFNFKKRSAALLENWNRRMESEVESAPAAKEGEQVTETEKAPEANGIEKPEATVESNENSETKVESAADGAQEAIVSENTAKTSTTEVPAVSAEYSEAKKEDADVSMTQAPTESA</sequence>
<evidence type="ECO:0000313" key="3">
    <source>
        <dbReference type="EMBL" id="WPH02516.1"/>
    </source>
</evidence>
<evidence type="ECO:0000256" key="1">
    <source>
        <dbReference type="SAM" id="MobiDB-lite"/>
    </source>
</evidence>
<feature type="region of interest" description="Disordered" evidence="1">
    <location>
        <begin position="249"/>
        <end position="353"/>
    </location>
</feature>
<feature type="region of interest" description="Disordered" evidence="1">
    <location>
        <begin position="1"/>
        <end position="99"/>
    </location>
</feature>
<feature type="compositionally biased region" description="Basic and acidic residues" evidence="1">
    <location>
        <begin position="293"/>
        <end position="303"/>
    </location>
</feature>
<accession>A0AAQ3M9H4</accession>
<feature type="compositionally biased region" description="Basic and acidic residues" evidence="1">
    <location>
        <begin position="338"/>
        <end position="353"/>
    </location>
</feature>